<comment type="caution">
    <text evidence="3">The sequence shown here is derived from an EMBL/GenBank/DDBJ whole genome shotgun (WGS) entry which is preliminary data.</text>
</comment>
<evidence type="ECO:0000313" key="4">
    <source>
        <dbReference type="Proteomes" id="UP001500298"/>
    </source>
</evidence>
<keyword evidence="4" id="KW-1185">Reference proteome</keyword>
<organism evidence="3 4">
    <name type="scientific">Algivirga pacifica</name>
    <dbReference type="NCBI Taxonomy" id="1162670"/>
    <lineage>
        <taxon>Bacteria</taxon>
        <taxon>Pseudomonadati</taxon>
        <taxon>Bacteroidota</taxon>
        <taxon>Cytophagia</taxon>
        <taxon>Cytophagales</taxon>
        <taxon>Flammeovirgaceae</taxon>
        <taxon>Algivirga</taxon>
    </lineage>
</organism>
<dbReference type="InterPro" id="IPR051910">
    <property type="entry name" value="ComF/GntX_DNA_util-trans"/>
</dbReference>
<evidence type="ECO:0000313" key="3">
    <source>
        <dbReference type="EMBL" id="GAA4830590.1"/>
    </source>
</evidence>
<dbReference type="RefSeq" id="WP_345370561.1">
    <property type="nucleotide sequence ID" value="NZ_BAABJX010000022.1"/>
</dbReference>
<evidence type="ECO:0000259" key="2">
    <source>
        <dbReference type="Pfam" id="PF00156"/>
    </source>
</evidence>
<dbReference type="CDD" id="cd06223">
    <property type="entry name" value="PRTases_typeI"/>
    <property type="match status" value="1"/>
</dbReference>
<name>A0ABP9D9K0_9BACT</name>
<dbReference type="EMBL" id="BAABJX010000022">
    <property type="protein sequence ID" value="GAA4830590.1"/>
    <property type="molecule type" value="Genomic_DNA"/>
</dbReference>
<sequence length="196" mass="22484">MMCELELPITRYHLVPRGNLVHEKLSLHRLTYGLAYCFFHKEGRVQQLIHHLKYNHKQGIGKWIADRYAAFMIQELEEKFDIVSMVPLHPKKLKKRGYNQVKLFAKTMADHLEVTFLPDILKRTQHTDTQTRKNRKERAANMEGVFQVGTMTTLLDKHILLVDDVLTTGATLSACLTALESAGCTKISVLVMALAR</sequence>
<dbReference type="SUPFAM" id="SSF53271">
    <property type="entry name" value="PRTase-like"/>
    <property type="match status" value="1"/>
</dbReference>
<accession>A0ABP9D9K0</accession>
<evidence type="ECO:0000256" key="1">
    <source>
        <dbReference type="ARBA" id="ARBA00008007"/>
    </source>
</evidence>
<dbReference type="InterPro" id="IPR000836">
    <property type="entry name" value="PRTase_dom"/>
</dbReference>
<dbReference type="PANTHER" id="PTHR47505:SF1">
    <property type="entry name" value="DNA UTILIZATION PROTEIN YHGH"/>
    <property type="match status" value="1"/>
</dbReference>
<dbReference type="Proteomes" id="UP001500298">
    <property type="component" value="Unassembled WGS sequence"/>
</dbReference>
<dbReference type="Pfam" id="PF00156">
    <property type="entry name" value="Pribosyltran"/>
    <property type="match status" value="1"/>
</dbReference>
<proteinExistence type="inferred from homology"/>
<feature type="domain" description="Phosphoribosyltransferase" evidence="2">
    <location>
        <begin position="104"/>
        <end position="192"/>
    </location>
</feature>
<dbReference type="PANTHER" id="PTHR47505">
    <property type="entry name" value="DNA UTILIZATION PROTEIN YHGH"/>
    <property type="match status" value="1"/>
</dbReference>
<gene>
    <name evidence="3" type="ORF">GCM10023331_14830</name>
</gene>
<comment type="similarity">
    <text evidence="1">Belongs to the ComF/GntX family.</text>
</comment>
<protein>
    <submittedName>
        <fullName evidence="3">ComF family protein</fullName>
    </submittedName>
</protein>
<dbReference type="InterPro" id="IPR029057">
    <property type="entry name" value="PRTase-like"/>
</dbReference>
<reference evidence="4" key="1">
    <citation type="journal article" date="2019" name="Int. J. Syst. Evol. Microbiol.">
        <title>The Global Catalogue of Microorganisms (GCM) 10K type strain sequencing project: providing services to taxonomists for standard genome sequencing and annotation.</title>
        <authorList>
            <consortium name="The Broad Institute Genomics Platform"/>
            <consortium name="The Broad Institute Genome Sequencing Center for Infectious Disease"/>
            <person name="Wu L."/>
            <person name="Ma J."/>
        </authorList>
    </citation>
    <scope>NUCLEOTIDE SEQUENCE [LARGE SCALE GENOMIC DNA]</scope>
    <source>
        <strain evidence="4">JCM 18326</strain>
    </source>
</reference>
<dbReference type="Gene3D" id="3.40.50.2020">
    <property type="match status" value="1"/>
</dbReference>